<keyword evidence="2" id="KW-1185">Reference proteome</keyword>
<dbReference type="OrthoDB" id="2660939at2"/>
<gene>
    <name evidence="1" type="ORF">D1B32_22305</name>
</gene>
<dbReference type="AlphaFoldDB" id="A0A417Y9N5"/>
<keyword evidence="1" id="KW-0132">Cell division</keyword>
<dbReference type="InterPro" id="IPR022121">
    <property type="entry name" value="Peptidase_M73_camelysin"/>
</dbReference>
<dbReference type="GO" id="GO:0051301">
    <property type="term" value="P:cell division"/>
    <property type="evidence" value="ECO:0007669"/>
    <property type="project" value="UniProtKB-KW"/>
</dbReference>
<dbReference type="Pfam" id="PF12389">
    <property type="entry name" value="Peptidase_M73"/>
    <property type="match status" value="1"/>
</dbReference>
<accession>A0A417Y9N5</accession>
<protein>
    <submittedName>
        <fullName evidence="1">Cell division protein FtsN</fullName>
    </submittedName>
</protein>
<organism evidence="1 2">
    <name type="scientific">Oceanobacillus profundus</name>
    <dbReference type="NCBI Taxonomy" id="372463"/>
    <lineage>
        <taxon>Bacteria</taxon>
        <taxon>Bacillati</taxon>
        <taxon>Bacillota</taxon>
        <taxon>Bacilli</taxon>
        <taxon>Bacillales</taxon>
        <taxon>Bacillaceae</taxon>
        <taxon>Oceanobacillus</taxon>
    </lineage>
</organism>
<evidence type="ECO:0000313" key="2">
    <source>
        <dbReference type="Proteomes" id="UP000285456"/>
    </source>
</evidence>
<dbReference type="Proteomes" id="UP000285456">
    <property type="component" value="Unassembled WGS sequence"/>
</dbReference>
<dbReference type="RefSeq" id="WP_118890443.1">
    <property type="nucleotide sequence ID" value="NZ_PHUT01000026.1"/>
</dbReference>
<comment type="caution">
    <text evidence="1">The sequence shown here is derived from an EMBL/GenBank/DDBJ whole genome shotgun (WGS) entry which is preliminary data.</text>
</comment>
<dbReference type="NCBIfam" id="TIGR04088">
    <property type="entry name" value="cognate_SipW"/>
    <property type="match status" value="1"/>
</dbReference>
<name>A0A417Y9N5_9BACI</name>
<dbReference type="EMBL" id="QWEH01000027">
    <property type="protein sequence ID" value="RHW29400.1"/>
    <property type="molecule type" value="Genomic_DNA"/>
</dbReference>
<proteinExistence type="predicted"/>
<sequence length="210" mass="22675">MSLKKKLGAGVATAVLGLGLIGGGVFAYFSDSETTNNTFAAGTLDLSVDPTVIIDVDNLKPGDIMVREFVLGNEGSLDISTVDISTVTNVIDAKGDNTDDFAKHIKVLFLENADKTGDGWVIGDYNDVISETTLYDLQNQTPDGVENVQSWVTHFFGLNGEDSGLSAGTSDNMYVAFEFVDNGEDQNEFQGDKLELEWTFTAHQTEGELR</sequence>
<keyword evidence="1" id="KW-0131">Cell cycle</keyword>
<dbReference type="InterPro" id="IPR023833">
    <property type="entry name" value="Signal_pept_SipW-depend-type"/>
</dbReference>
<reference evidence="1 2" key="1">
    <citation type="journal article" date="2007" name="Int. J. Syst. Evol. Microbiol.">
        <title>Oceanobacillus profundus sp. nov., isolated from a deep-sea sediment core.</title>
        <authorList>
            <person name="Kim Y.G."/>
            <person name="Choi D.H."/>
            <person name="Hyun S."/>
            <person name="Cho B.C."/>
        </authorList>
    </citation>
    <scope>NUCLEOTIDE SEQUENCE [LARGE SCALE GENOMIC DNA]</scope>
    <source>
        <strain evidence="1 2">DSM 18246</strain>
    </source>
</reference>
<evidence type="ECO:0000313" key="1">
    <source>
        <dbReference type="EMBL" id="RHW29400.1"/>
    </source>
</evidence>